<feature type="compositionally biased region" description="Basic and acidic residues" evidence="2">
    <location>
        <begin position="159"/>
        <end position="178"/>
    </location>
</feature>
<evidence type="ECO:0000256" key="1">
    <source>
        <dbReference type="RuleBase" id="RU000383"/>
    </source>
</evidence>
<dbReference type="InterPro" id="IPR006671">
    <property type="entry name" value="Cyclin_N"/>
</dbReference>
<dbReference type="AlphaFoldDB" id="A0A162XWY6"/>
<proteinExistence type="inferred from homology"/>
<feature type="region of interest" description="Disordered" evidence="2">
    <location>
        <begin position="211"/>
        <end position="242"/>
    </location>
</feature>
<dbReference type="InterPro" id="IPR013763">
    <property type="entry name" value="Cyclin-like_dom"/>
</dbReference>
<gene>
    <name evidence="4" type="ORF">PHYBLDRAFT_77180</name>
</gene>
<feature type="region of interest" description="Disordered" evidence="2">
    <location>
        <begin position="28"/>
        <end position="199"/>
    </location>
</feature>
<dbReference type="InParanoid" id="A0A162XWY6"/>
<sequence>MGTTKSRKSRRNTSRPTAISFLSAITLGSEHEKQNNEPNHSSAIVESKAPGDDEDTIISPVSTHPSEIRALSLHSTDSSSTFESQRQVHNLTLDTTASRDTTIPPPLITPITGTTSQSLDSQLPPTSTDNKSKKRGQPTKHESYHSTQTRYSQSDLSESVEHHKLTREDSKRPIASEKIKKRSTQPNDKDPEQNGMNILSVFRYYSDKIRHSTSKRKPEEDGADRGYVHQQQLTSNDSYSRRKKHSYAHFLQPANSLKDDETIESNIGPDDYDPFYLDNDLYGSFGVIFGSSTTPLSLRPAELKRETNEQFRLAHPEINPEITLSKIRSIKSHLLTIGRGLDLEVSSISHAYVYFEKLVLKNVATKKNRKLLAACCLFLATKANEPKGAWLQPLLDAIDDELNIDSEEIKKHEFAVFADLEFNLFIPRREFMPHFERIFKILEYKSIRDYLGDEPFYEVDYQ</sequence>
<dbReference type="STRING" id="763407.A0A162XWY6"/>
<accession>A0A162XWY6</accession>
<dbReference type="GeneID" id="29004140"/>
<dbReference type="Pfam" id="PF00134">
    <property type="entry name" value="Cyclin_N"/>
    <property type="match status" value="1"/>
</dbReference>
<dbReference type="GO" id="GO:0051726">
    <property type="term" value="P:regulation of cell cycle"/>
    <property type="evidence" value="ECO:0007669"/>
    <property type="project" value="InterPro"/>
</dbReference>
<dbReference type="CDD" id="cd20556">
    <property type="entry name" value="CYCLIN_CABLES"/>
    <property type="match status" value="1"/>
</dbReference>
<organism evidence="4 5">
    <name type="scientific">Phycomyces blakesleeanus (strain ATCC 8743b / DSM 1359 / FGSC 10004 / NBRC 33097 / NRRL 1555)</name>
    <dbReference type="NCBI Taxonomy" id="763407"/>
    <lineage>
        <taxon>Eukaryota</taxon>
        <taxon>Fungi</taxon>
        <taxon>Fungi incertae sedis</taxon>
        <taxon>Mucoromycota</taxon>
        <taxon>Mucoromycotina</taxon>
        <taxon>Mucoromycetes</taxon>
        <taxon>Mucorales</taxon>
        <taxon>Phycomycetaceae</taxon>
        <taxon>Phycomyces</taxon>
    </lineage>
</organism>
<dbReference type="VEuPathDB" id="FungiDB:PHYBLDRAFT_77180"/>
<evidence type="ECO:0000313" key="5">
    <source>
        <dbReference type="Proteomes" id="UP000077315"/>
    </source>
</evidence>
<dbReference type="EMBL" id="KV440975">
    <property type="protein sequence ID" value="OAD76995.1"/>
    <property type="molecule type" value="Genomic_DNA"/>
</dbReference>
<feature type="compositionally biased region" description="Polar residues" evidence="2">
    <location>
        <begin position="229"/>
        <end position="238"/>
    </location>
</feature>
<dbReference type="OrthoDB" id="5353095at2759"/>
<reference evidence="5" key="1">
    <citation type="submission" date="2015-06" db="EMBL/GenBank/DDBJ databases">
        <title>Expansion of signal transduction pathways in fungi by whole-genome duplication.</title>
        <authorList>
            <consortium name="DOE Joint Genome Institute"/>
            <person name="Corrochano L.M."/>
            <person name="Kuo A."/>
            <person name="Marcet-Houben M."/>
            <person name="Polaino S."/>
            <person name="Salamov A."/>
            <person name="Villalobos J.M."/>
            <person name="Alvarez M.I."/>
            <person name="Avalos J."/>
            <person name="Benito E.P."/>
            <person name="Benoit I."/>
            <person name="Burger G."/>
            <person name="Camino L.P."/>
            <person name="Canovas D."/>
            <person name="Cerda-Olmedo E."/>
            <person name="Cheng J.-F."/>
            <person name="Dominguez A."/>
            <person name="Elias M."/>
            <person name="Eslava A.P."/>
            <person name="Glaser F."/>
            <person name="Grimwood J."/>
            <person name="Gutierrez G."/>
            <person name="Heitman J."/>
            <person name="Henrissat B."/>
            <person name="Iturriaga E.A."/>
            <person name="Lang B.F."/>
            <person name="Lavin J.L."/>
            <person name="Lee S."/>
            <person name="Li W."/>
            <person name="Lindquist E."/>
            <person name="Lopez-Garcia S."/>
            <person name="Luque E.M."/>
            <person name="Marcos A.T."/>
            <person name="Martin J."/>
            <person name="McCluskey K."/>
            <person name="Medina H.R."/>
            <person name="Miralles-Duran A."/>
            <person name="Miyazaki A."/>
            <person name="Munoz-Torres E."/>
            <person name="Oguiza J.A."/>
            <person name="Ohm R."/>
            <person name="Olmedo M."/>
            <person name="Orejas M."/>
            <person name="Ortiz-Castellanos L."/>
            <person name="Pisabarro A.G."/>
            <person name="Rodriguez-Romero J."/>
            <person name="Ruiz-Herrera J."/>
            <person name="Ruiz-Vazquez R."/>
            <person name="Sanz C."/>
            <person name="Schackwitz W."/>
            <person name="Schmutz J."/>
            <person name="Shahriari M."/>
            <person name="Shelest E."/>
            <person name="Silva-Franco F."/>
            <person name="Soanes D."/>
            <person name="Syed K."/>
            <person name="Tagua V.G."/>
            <person name="Talbot N.J."/>
            <person name="Thon M."/>
            <person name="De vries R.P."/>
            <person name="Wiebenga A."/>
            <person name="Yadav J.S."/>
            <person name="Braun E.L."/>
            <person name="Baker S."/>
            <person name="Garre V."/>
            <person name="Horwitz B."/>
            <person name="Torres-Martinez S."/>
            <person name="Idnurm A."/>
            <person name="Herrera-Estrella A."/>
            <person name="Gabaldon T."/>
            <person name="Grigoriev I.V."/>
        </authorList>
    </citation>
    <scope>NUCLEOTIDE SEQUENCE [LARGE SCALE GENOMIC DNA]</scope>
    <source>
        <strain evidence="5">NRRL 1555(-)</strain>
    </source>
</reference>
<dbReference type="Gene3D" id="1.10.472.10">
    <property type="entry name" value="Cyclin-like"/>
    <property type="match status" value="1"/>
</dbReference>
<keyword evidence="5" id="KW-1185">Reference proteome</keyword>
<evidence type="ECO:0000256" key="2">
    <source>
        <dbReference type="SAM" id="MobiDB-lite"/>
    </source>
</evidence>
<dbReference type="RefSeq" id="XP_018295035.1">
    <property type="nucleotide sequence ID" value="XM_018443234.1"/>
</dbReference>
<feature type="compositionally biased region" description="Polar residues" evidence="2">
    <location>
        <begin position="73"/>
        <end position="100"/>
    </location>
</feature>
<evidence type="ECO:0000259" key="3">
    <source>
        <dbReference type="SMART" id="SM00385"/>
    </source>
</evidence>
<dbReference type="InterPro" id="IPR012388">
    <property type="entry name" value="CABLES1/2"/>
</dbReference>
<keyword evidence="1" id="KW-0195">Cyclin</keyword>
<dbReference type="PANTHER" id="PTHR22896">
    <property type="entry name" value="CDK5 AND ABL1 ENZYME SUBSTRATE 1"/>
    <property type="match status" value="1"/>
</dbReference>
<protein>
    <submittedName>
        <fullName evidence="4">Cyclin</fullName>
    </submittedName>
</protein>
<evidence type="ECO:0000313" key="4">
    <source>
        <dbReference type="EMBL" id="OAD76995.1"/>
    </source>
</evidence>
<name>A0A162XWY6_PHYB8</name>
<dbReference type="InterPro" id="IPR036915">
    <property type="entry name" value="Cyclin-like_sf"/>
</dbReference>
<feature type="compositionally biased region" description="Polar residues" evidence="2">
    <location>
        <begin position="145"/>
        <end position="157"/>
    </location>
</feature>
<dbReference type="SUPFAM" id="SSF47954">
    <property type="entry name" value="Cyclin-like"/>
    <property type="match status" value="1"/>
</dbReference>
<dbReference type="Proteomes" id="UP000077315">
    <property type="component" value="Unassembled WGS sequence"/>
</dbReference>
<comment type="similarity">
    <text evidence="1">Belongs to the cyclin family.</text>
</comment>
<feature type="compositionally biased region" description="Basic and acidic residues" evidence="2">
    <location>
        <begin position="211"/>
        <end position="227"/>
    </location>
</feature>
<dbReference type="PANTHER" id="PTHR22896:SF0">
    <property type="entry name" value="CYCLIN N-TERMINAL DOMAIN-CONTAINING PROTEIN"/>
    <property type="match status" value="1"/>
</dbReference>
<feature type="compositionally biased region" description="Polar residues" evidence="2">
    <location>
        <begin position="116"/>
        <end position="129"/>
    </location>
</feature>
<feature type="domain" description="Cyclin-like" evidence="3">
    <location>
        <begin position="332"/>
        <end position="418"/>
    </location>
</feature>
<dbReference type="SMART" id="SM00385">
    <property type="entry name" value="CYCLIN"/>
    <property type="match status" value="1"/>
</dbReference>